<evidence type="ECO:0000259" key="1">
    <source>
        <dbReference type="PROSITE" id="PS50943"/>
    </source>
</evidence>
<dbReference type="CDD" id="cd00093">
    <property type="entry name" value="HTH_XRE"/>
    <property type="match status" value="1"/>
</dbReference>
<protein>
    <submittedName>
        <fullName evidence="2">Helix-turn-helix domain-containing protein</fullName>
    </submittedName>
</protein>
<dbReference type="Pfam" id="PF19054">
    <property type="entry name" value="DUF5753"/>
    <property type="match status" value="1"/>
</dbReference>
<reference evidence="2 3" key="1">
    <citation type="submission" date="2024-10" db="EMBL/GenBank/DDBJ databases">
        <title>The Natural Products Discovery Center: Release of the First 8490 Sequenced Strains for Exploring Actinobacteria Biosynthetic Diversity.</title>
        <authorList>
            <person name="Kalkreuter E."/>
            <person name="Kautsar S.A."/>
            <person name="Yang D."/>
            <person name="Bader C.D."/>
            <person name="Teijaro C.N."/>
            <person name="Fluegel L."/>
            <person name="Davis C.M."/>
            <person name="Simpson J.R."/>
            <person name="Lauterbach L."/>
            <person name="Steele A.D."/>
            <person name="Gui C."/>
            <person name="Meng S."/>
            <person name="Li G."/>
            <person name="Viehrig K."/>
            <person name="Ye F."/>
            <person name="Su P."/>
            <person name="Kiefer A.F."/>
            <person name="Nichols A."/>
            <person name="Cepeda A.J."/>
            <person name="Yan W."/>
            <person name="Fan B."/>
            <person name="Jiang Y."/>
            <person name="Adhikari A."/>
            <person name="Zheng C.-J."/>
            <person name="Schuster L."/>
            <person name="Cowan T.M."/>
            <person name="Smanski M.J."/>
            <person name="Chevrette M.G."/>
            <person name="De Carvalho L.P.S."/>
            <person name="Shen B."/>
        </authorList>
    </citation>
    <scope>NUCLEOTIDE SEQUENCE [LARGE SCALE GENOMIC DNA]</scope>
    <source>
        <strain evidence="2 3">NPDC000087</strain>
    </source>
</reference>
<accession>A0ABW6WKZ0</accession>
<dbReference type="RefSeq" id="WP_157296108.1">
    <property type="nucleotide sequence ID" value="NZ_JBIAZU010000005.1"/>
</dbReference>
<dbReference type="InterPro" id="IPR010982">
    <property type="entry name" value="Lambda_DNA-bd_dom_sf"/>
</dbReference>
<name>A0ABW6WKZ0_9ACTN</name>
<dbReference type="InterPro" id="IPR043917">
    <property type="entry name" value="DUF5753"/>
</dbReference>
<dbReference type="Gene3D" id="1.10.260.40">
    <property type="entry name" value="lambda repressor-like DNA-binding domains"/>
    <property type="match status" value="1"/>
</dbReference>
<feature type="domain" description="HTH cro/C1-type" evidence="1">
    <location>
        <begin position="20"/>
        <end position="74"/>
    </location>
</feature>
<evidence type="ECO:0000313" key="2">
    <source>
        <dbReference type="EMBL" id="MFF5293929.1"/>
    </source>
</evidence>
<dbReference type="Pfam" id="PF01381">
    <property type="entry name" value="HTH_3"/>
    <property type="match status" value="1"/>
</dbReference>
<proteinExistence type="predicted"/>
<gene>
    <name evidence="2" type="ORF">ACFY35_31230</name>
</gene>
<dbReference type="InterPro" id="IPR001387">
    <property type="entry name" value="Cro/C1-type_HTH"/>
</dbReference>
<evidence type="ECO:0000313" key="3">
    <source>
        <dbReference type="Proteomes" id="UP001602245"/>
    </source>
</evidence>
<dbReference type="EMBL" id="JBIAZU010000005">
    <property type="protein sequence ID" value="MFF5293929.1"/>
    <property type="molecule type" value="Genomic_DNA"/>
</dbReference>
<organism evidence="2 3">
    <name type="scientific">Paractinoplanes globisporus</name>
    <dbReference type="NCBI Taxonomy" id="113565"/>
    <lineage>
        <taxon>Bacteria</taxon>
        <taxon>Bacillati</taxon>
        <taxon>Actinomycetota</taxon>
        <taxon>Actinomycetes</taxon>
        <taxon>Micromonosporales</taxon>
        <taxon>Micromonosporaceae</taxon>
        <taxon>Paractinoplanes</taxon>
    </lineage>
</organism>
<comment type="caution">
    <text evidence="2">The sequence shown here is derived from an EMBL/GenBank/DDBJ whole genome shotgun (WGS) entry which is preliminary data.</text>
</comment>
<sequence>MSESGPGTPAQEHETVGPALARLRKAKRISGAELGRMVKLSQPTISRLERDIGLPDPENVRRVAKALGASTEEIERLVVTAERAHDLMTDLKPGPTSLGKRQQVLGELEAKAREIRVFQPDIVIGLLQTSDYARAILTGFQQLHGTRSLAESIWIAVSERITRQVILTDPARSFHFILGEAALINQLCPPEFMPAQIQRIREVANQENVTLSIIPLEAVWPIAPLHGFTLLDETALLIDLFNTATISQGKSYNRAFRQIFDLYAGTATTDIEPILERHLRHYLRLIQREGE</sequence>
<keyword evidence="3" id="KW-1185">Reference proteome</keyword>
<dbReference type="SMART" id="SM00530">
    <property type="entry name" value="HTH_XRE"/>
    <property type="match status" value="1"/>
</dbReference>
<dbReference type="PROSITE" id="PS50943">
    <property type="entry name" value="HTH_CROC1"/>
    <property type="match status" value="1"/>
</dbReference>
<dbReference type="Proteomes" id="UP001602245">
    <property type="component" value="Unassembled WGS sequence"/>
</dbReference>
<dbReference type="SUPFAM" id="SSF47413">
    <property type="entry name" value="lambda repressor-like DNA-binding domains"/>
    <property type="match status" value="1"/>
</dbReference>